<name>A0ABS6MH06_9GAMM</name>
<protein>
    <recommendedName>
        <fullName evidence="4">DUF2796 domain-containing protein</fullName>
    </recommendedName>
</protein>
<keyword evidence="3" id="KW-1185">Reference proteome</keyword>
<evidence type="ECO:0008006" key="4">
    <source>
        <dbReference type="Google" id="ProtNLM"/>
    </source>
</evidence>
<dbReference type="RefSeq" id="WP_217666477.1">
    <property type="nucleotide sequence ID" value="NZ_JAHRID010000001.1"/>
</dbReference>
<keyword evidence="1" id="KW-0732">Signal</keyword>
<dbReference type="EMBL" id="JAHRID010000001">
    <property type="protein sequence ID" value="MBV2127616.1"/>
    <property type="molecule type" value="Genomic_DNA"/>
</dbReference>
<dbReference type="Proteomes" id="UP000704611">
    <property type="component" value="Unassembled WGS sequence"/>
</dbReference>
<evidence type="ECO:0000256" key="1">
    <source>
        <dbReference type="SAM" id="SignalP"/>
    </source>
</evidence>
<comment type="caution">
    <text evidence="2">The sequence shown here is derived from an EMBL/GenBank/DDBJ whole genome shotgun (WGS) entry which is preliminary data.</text>
</comment>
<reference evidence="2 3" key="1">
    <citation type="submission" date="2021-06" db="EMBL/GenBank/DDBJ databases">
        <title>Rheinheimera indica sp. nov., isolated from deep-sea sediment.</title>
        <authorList>
            <person name="Wang Z."/>
            <person name="Zhang X.-Y."/>
        </authorList>
    </citation>
    <scope>NUCLEOTIDE SEQUENCE [LARGE SCALE GENOMIC DNA]</scope>
    <source>
        <strain evidence="2 3">SM2107</strain>
    </source>
</reference>
<gene>
    <name evidence="2" type="ORF">KQY15_00710</name>
</gene>
<feature type="chain" id="PRO_5047369553" description="DUF2796 domain-containing protein" evidence="1">
    <location>
        <begin position="20"/>
        <end position="212"/>
    </location>
</feature>
<evidence type="ECO:0000313" key="3">
    <source>
        <dbReference type="Proteomes" id="UP000704611"/>
    </source>
</evidence>
<organism evidence="2 3">
    <name type="scientific">Arsukibacterium indicum</name>
    <dbReference type="NCBI Taxonomy" id="2848612"/>
    <lineage>
        <taxon>Bacteria</taxon>
        <taxon>Pseudomonadati</taxon>
        <taxon>Pseudomonadota</taxon>
        <taxon>Gammaproteobacteria</taxon>
        <taxon>Chromatiales</taxon>
        <taxon>Chromatiaceae</taxon>
        <taxon>Arsukibacterium</taxon>
    </lineage>
</organism>
<feature type="signal peptide" evidence="1">
    <location>
        <begin position="1"/>
        <end position="19"/>
    </location>
</feature>
<sequence>MRIALVLILLIIIPSPAFTAEHQHSYIGSHGMVLFAADDILLASHLPLYQPPHNYQLIYQITLPPTEHQAVLATLHDKQQMTILPQQFDLQQLINGNSITIKASVYHGHFERGGSVWFDEVPVNFARRLYFRPITQSAPINEAHYDVLKIKQNYFLIHQIAAKPGYDQILRTDQAPPEPLVLKAPADVTALQQLNAMGIQATEVYLETADFK</sequence>
<evidence type="ECO:0000313" key="2">
    <source>
        <dbReference type="EMBL" id="MBV2127616.1"/>
    </source>
</evidence>
<accession>A0ABS6MH06</accession>
<proteinExistence type="predicted"/>